<name>A0A7S0WR98_9CHLO</name>
<feature type="transmembrane region" description="Helical" evidence="8">
    <location>
        <begin position="212"/>
        <end position="229"/>
    </location>
</feature>
<dbReference type="InterPro" id="IPR051258">
    <property type="entry name" value="Diverse_Substrate_Transporter"/>
</dbReference>
<evidence type="ECO:0000256" key="3">
    <source>
        <dbReference type="ARBA" id="ARBA00022475"/>
    </source>
</evidence>
<evidence type="ECO:0000256" key="1">
    <source>
        <dbReference type="ARBA" id="ARBA00004651"/>
    </source>
</evidence>
<comment type="similarity">
    <text evidence="2">Belongs to the drug/metabolite transporter (DMT) superfamily. Plant drug/metabolite exporter (P-DME) (TC 2.A.7.4) family.</text>
</comment>
<feature type="transmembrane region" description="Helical" evidence="8">
    <location>
        <begin position="317"/>
        <end position="340"/>
    </location>
</feature>
<dbReference type="EMBL" id="HBFA01029001">
    <property type="protein sequence ID" value="CAD8679678.1"/>
    <property type="molecule type" value="Transcribed_RNA"/>
</dbReference>
<dbReference type="PANTHER" id="PTHR42920">
    <property type="entry name" value="OS03G0707200 PROTEIN-RELATED"/>
    <property type="match status" value="1"/>
</dbReference>
<feature type="transmembrane region" description="Helical" evidence="8">
    <location>
        <begin position="390"/>
        <end position="410"/>
    </location>
</feature>
<sequence length="455" mass="48611">MAATRAVQTAFQISARLSVPARFQQSKTRTVTKSLRKSNDWYIKRHRGSPETFKAATICTMSNTKPTKQTAASAGRSSNAEVLEVCEVVETCETPHVSTLPQEEPVVLNVIPVDEVPDIAPPREETPKEKPLPDEDTPGEDSDDSSIMMAQGLLFINLASMLFGTSSVMIKSSNAADLPAEYILPLRFTLAAVCFAPQIIKAFKNEKMREAGLVSGFWLFVGYALQAYGLETTSAARGSFCLAFTVLAVPLILGAGGRKIEKAQWIASVVALGGVGLLTTSGGDIQIGDGLCLVSAALFGYHKILVEKYSRQFDNGVAFTGIQLLVVAGLSYLLAAGHFATTGGEVSSLADATETLKALPWFQITFLGLVTTSTTLYLEVEGLKTVPVPLAALVYTTEPLWGAAFAYLFLGDRWGAKGWVGAALILGSSVGSQLTKVDNKDLLPSFLNKKATKAD</sequence>
<evidence type="ECO:0000256" key="2">
    <source>
        <dbReference type="ARBA" id="ARBA00007635"/>
    </source>
</evidence>
<accession>A0A7S0WR98</accession>
<dbReference type="GO" id="GO:0005886">
    <property type="term" value="C:plasma membrane"/>
    <property type="evidence" value="ECO:0007669"/>
    <property type="project" value="UniProtKB-SubCell"/>
</dbReference>
<evidence type="ECO:0000313" key="10">
    <source>
        <dbReference type="EMBL" id="CAD8679678.1"/>
    </source>
</evidence>
<dbReference type="AlphaFoldDB" id="A0A7S0WR98"/>
<dbReference type="InterPro" id="IPR000620">
    <property type="entry name" value="EamA_dom"/>
</dbReference>
<protein>
    <recommendedName>
        <fullName evidence="9">EamA domain-containing protein</fullName>
    </recommendedName>
</protein>
<keyword evidence="5 8" id="KW-1133">Transmembrane helix</keyword>
<evidence type="ECO:0000256" key="5">
    <source>
        <dbReference type="ARBA" id="ARBA00022989"/>
    </source>
</evidence>
<organism evidence="10">
    <name type="scientific">Pyramimonas obovata</name>
    <dbReference type="NCBI Taxonomy" id="1411642"/>
    <lineage>
        <taxon>Eukaryota</taxon>
        <taxon>Viridiplantae</taxon>
        <taxon>Chlorophyta</taxon>
        <taxon>Pyramimonadophyceae</taxon>
        <taxon>Pyramimonadales</taxon>
        <taxon>Pyramimonadaceae</taxon>
        <taxon>Pyramimonas</taxon>
        <taxon>Pyramimonas incertae sedis</taxon>
    </lineage>
</organism>
<keyword evidence="4 8" id="KW-0812">Transmembrane</keyword>
<feature type="transmembrane region" description="Helical" evidence="8">
    <location>
        <begin position="360"/>
        <end position="378"/>
    </location>
</feature>
<feature type="compositionally biased region" description="Acidic residues" evidence="7">
    <location>
        <begin position="134"/>
        <end position="144"/>
    </location>
</feature>
<feature type="transmembrane region" description="Helical" evidence="8">
    <location>
        <begin position="235"/>
        <end position="253"/>
    </location>
</feature>
<evidence type="ECO:0000256" key="7">
    <source>
        <dbReference type="SAM" id="MobiDB-lite"/>
    </source>
</evidence>
<evidence type="ECO:0000256" key="4">
    <source>
        <dbReference type="ARBA" id="ARBA00022692"/>
    </source>
</evidence>
<keyword evidence="6 8" id="KW-0472">Membrane</keyword>
<evidence type="ECO:0000256" key="8">
    <source>
        <dbReference type="SAM" id="Phobius"/>
    </source>
</evidence>
<evidence type="ECO:0000256" key="6">
    <source>
        <dbReference type="ARBA" id="ARBA00023136"/>
    </source>
</evidence>
<reference evidence="10" key="1">
    <citation type="submission" date="2021-01" db="EMBL/GenBank/DDBJ databases">
        <authorList>
            <person name="Corre E."/>
            <person name="Pelletier E."/>
            <person name="Niang G."/>
            <person name="Scheremetjew M."/>
            <person name="Finn R."/>
            <person name="Kale V."/>
            <person name="Holt S."/>
            <person name="Cochrane G."/>
            <person name="Meng A."/>
            <person name="Brown T."/>
            <person name="Cohen L."/>
        </authorList>
    </citation>
    <scope>NUCLEOTIDE SEQUENCE</scope>
    <source>
        <strain evidence="10">CCMP722</strain>
    </source>
</reference>
<comment type="subcellular location">
    <subcellularLocation>
        <location evidence="1">Cell membrane</location>
        <topology evidence="1">Multi-pass membrane protein</topology>
    </subcellularLocation>
</comment>
<feature type="transmembrane region" description="Helical" evidence="8">
    <location>
        <begin position="265"/>
        <end position="281"/>
    </location>
</feature>
<feature type="region of interest" description="Disordered" evidence="7">
    <location>
        <begin position="115"/>
        <end position="144"/>
    </location>
</feature>
<dbReference type="Pfam" id="PF00892">
    <property type="entry name" value="EamA"/>
    <property type="match status" value="2"/>
</dbReference>
<feature type="domain" description="EamA" evidence="9">
    <location>
        <begin position="287"/>
        <end position="429"/>
    </location>
</feature>
<proteinExistence type="inferred from homology"/>
<dbReference type="SUPFAM" id="SSF103481">
    <property type="entry name" value="Multidrug resistance efflux transporter EmrE"/>
    <property type="match status" value="2"/>
</dbReference>
<feature type="domain" description="EamA" evidence="9">
    <location>
        <begin position="152"/>
        <end position="279"/>
    </location>
</feature>
<feature type="compositionally biased region" description="Basic and acidic residues" evidence="7">
    <location>
        <begin position="121"/>
        <end position="133"/>
    </location>
</feature>
<evidence type="ECO:0000259" key="9">
    <source>
        <dbReference type="Pfam" id="PF00892"/>
    </source>
</evidence>
<dbReference type="InterPro" id="IPR037185">
    <property type="entry name" value="EmrE-like"/>
</dbReference>
<keyword evidence="3" id="KW-1003">Cell membrane</keyword>
<dbReference type="PANTHER" id="PTHR42920:SF5">
    <property type="entry name" value="EAMA DOMAIN-CONTAINING PROTEIN"/>
    <property type="match status" value="1"/>
</dbReference>
<gene>
    <name evidence="10" type="ORF">POBO1169_LOCUS14669</name>
</gene>